<dbReference type="EMBL" id="JACGCI010000058">
    <property type="protein sequence ID" value="KAF6750280.1"/>
    <property type="molecule type" value="Genomic_DNA"/>
</dbReference>
<comment type="caution">
    <text evidence="3">The sequence shown here is derived from an EMBL/GenBank/DDBJ whole genome shotgun (WGS) entry which is preliminary data.</text>
</comment>
<keyword evidence="2" id="KW-0732">Signal</keyword>
<feature type="signal peptide" evidence="2">
    <location>
        <begin position="1"/>
        <end position="24"/>
    </location>
</feature>
<protein>
    <recommendedName>
        <fullName evidence="5">TGF-beta propeptide domain-containing protein</fullName>
    </recommendedName>
</protein>
<evidence type="ECO:0000313" key="4">
    <source>
        <dbReference type="Proteomes" id="UP000521943"/>
    </source>
</evidence>
<name>A0A8H6HPF5_9AGAR</name>
<dbReference type="Proteomes" id="UP000521943">
    <property type="component" value="Unassembled WGS sequence"/>
</dbReference>
<feature type="region of interest" description="Disordered" evidence="1">
    <location>
        <begin position="177"/>
        <end position="198"/>
    </location>
</feature>
<dbReference type="AlphaFoldDB" id="A0A8H6HPF5"/>
<gene>
    <name evidence="3" type="ORF">DFP72DRAFT_851957</name>
</gene>
<evidence type="ECO:0000313" key="3">
    <source>
        <dbReference type="EMBL" id="KAF6750280.1"/>
    </source>
</evidence>
<proteinExistence type="predicted"/>
<keyword evidence="4" id="KW-1185">Reference proteome</keyword>
<reference evidence="3 4" key="1">
    <citation type="submission" date="2020-07" db="EMBL/GenBank/DDBJ databases">
        <title>Comparative genomics of pyrophilous fungi reveals a link between fire events and developmental genes.</title>
        <authorList>
            <consortium name="DOE Joint Genome Institute"/>
            <person name="Steindorff A.S."/>
            <person name="Carver A."/>
            <person name="Calhoun S."/>
            <person name="Stillman K."/>
            <person name="Liu H."/>
            <person name="Lipzen A."/>
            <person name="Pangilinan J."/>
            <person name="Labutti K."/>
            <person name="Bruns T.D."/>
            <person name="Grigoriev I.V."/>
        </authorList>
    </citation>
    <scope>NUCLEOTIDE SEQUENCE [LARGE SCALE GENOMIC DNA]</scope>
    <source>
        <strain evidence="3 4">CBS 144469</strain>
    </source>
</reference>
<evidence type="ECO:0000256" key="1">
    <source>
        <dbReference type="SAM" id="MobiDB-lite"/>
    </source>
</evidence>
<evidence type="ECO:0008006" key="5">
    <source>
        <dbReference type="Google" id="ProtNLM"/>
    </source>
</evidence>
<organism evidence="3 4">
    <name type="scientific">Ephemerocybe angulata</name>
    <dbReference type="NCBI Taxonomy" id="980116"/>
    <lineage>
        <taxon>Eukaryota</taxon>
        <taxon>Fungi</taxon>
        <taxon>Dikarya</taxon>
        <taxon>Basidiomycota</taxon>
        <taxon>Agaricomycotina</taxon>
        <taxon>Agaricomycetes</taxon>
        <taxon>Agaricomycetidae</taxon>
        <taxon>Agaricales</taxon>
        <taxon>Agaricineae</taxon>
        <taxon>Psathyrellaceae</taxon>
        <taxon>Ephemerocybe</taxon>
    </lineage>
</organism>
<feature type="compositionally biased region" description="Basic residues" evidence="1">
    <location>
        <begin position="181"/>
        <end position="192"/>
    </location>
</feature>
<sequence>MKFSFAPLATLAVAASSLFLSAYAYVEYDELDARSVVDSYGYESLSTRSDTIDVPFQHSLRSFLEEAVVSHRRALEAEDQLEARANVRVKFLLMPKNELRELSLPTNTEIGLAIFQWHNRYYAGTGDFALEELLVDIGGRAVHVDWANANDPTLAQLNVVDGTTIRLTAVVNMRAGAGSKGAHKKPPAKKGAVKAAKPAVKAGGAKRRSLRIPATSGIRTSAVLRRERIGRRQTFDIGIHDEEGGDAERAVIFEVMCVDEREEGLEKEGDGG</sequence>
<accession>A0A8H6HPF5</accession>
<feature type="chain" id="PRO_5034091611" description="TGF-beta propeptide domain-containing protein" evidence="2">
    <location>
        <begin position="25"/>
        <end position="272"/>
    </location>
</feature>
<evidence type="ECO:0000256" key="2">
    <source>
        <dbReference type="SAM" id="SignalP"/>
    </source>
</evidence>